<dbReference type="EMBL" id="LQYT01000101">
    <property type="protein sequence ID" value="KYD11781.1"/>
    <property type="molecule type" value="Genomic_DNA"/>
</dbReference>
<dbReference type="Gene3D" id="3.40.960.10">
    <property type="entry name" value="VSR Endonuclease"/>
    <property type="match status" value="1"/>
</dbReference>
<name>A0A150LHD9_9BACI</name>
<sequence length="512" mass="61194">MTILHDFEKMPPLYRLIYYKVRFYSGKDLYKFVSKIVKAIEKKQVSSSLKQDLNDEIIRYIEKGVPQTELRLIQSLLPYKYNDTDIHPNYPNFYKYFMKTKRSTNVETRKKISEVVFGTQFIHALSKEEITRIRELFKTINIEEIMEEVDSLVRMEQQRGAGIRKKLGSAINRALSEIAPKIIEEANKKNNFFTNLRFNEKRIGFFITKHIGKDYEIVKEYLKKATQSEWLYVDLDDENENYFVTFSDPTDLAFMRTILSQRFMKEPLEGFKLLGIPIQVIIAKCEYEGMAIQEPEWHEIEFNTYYESIKNGIFAFGNRLKIDGYYSEESVRFAIDQLMKKTNFESELYLACYLHYNFLLPMQNYANKRGEFFEKNNIYLPYDEFKKKREEIYQQLVLSGNTNVKWKNEVELFKLVVKYYPDAIFQYRADWLGDQSLDIYIPSIKTAIEFQGQQHYEPVDFFGGKEAFIYRQKLDALKKKKCKENNVRLIEWHYKDVISKTNLIRKINQEMI</sequence>
<comment type="caution">
    <text evidence="1">The sequence shown here is derived from an EMBL/GenBank/DDBJ whole genome shotgun (WGS) entry which is preliminary data.</text>
</comment>
<reference evidence="1 2" key="1">
    <citation type="submission" date="2016-01" db="EMBL/GenBank/DDBJ databases">
        <title>Draft Genome Sequences of Seven Thermophilic Sporeformers Isolated from Foods.</title>
        <authorList>
            <person name="Berendsen E.M."/>
            <person name="Wells-Bennik M.H."/>
            <person name="Krawcyk A.O."/>
            <person name="De Jong A."/>
            <person name="Holsappel S."/>
            <person name="Eijlander R.T."/>
            <person name="Kuipers O.P."/>
        </authorList>
    </citation>
    <scope>NUCLEOTIDE SEQUENCE [LARGE SCALE GENOMIC DNA]</scope>
    <source>
        <strain evidence="1 2">B4135</strain>
    </source>
</reference>
<accession>A0A150LHD9</accession>
<dbReference type="Proteomes" id="UP000075683">
    <property type="component" value="Unassembled WGS sequence"/>
</dbReference>
<evidence type="ECO:0000313" key="2">
    <source>
        <dbReference type="Proteomes" id="UP000075683"/>
    </source>
</evidence>
<organism evidence="1 2">
    <name type="scientific">Caldibacillus debilis</name>
    <dbReference type="NCBI Taxonomy" id="301148"/>
    <lineage>
        <taxon>Bacteria</taxon>
        <taxon>Bacillati</taxon>
        <taxon>Bacillota</taxon>
        <taxon>Bacilli</taxon>
        <taxon>Bacillales</taxon>
        <taxon>Bacillaceae</taxon>
        <taxon>Caldibacillus</taxon>
    </lineage>
</organism>
<proteinExistence type="predicted"/>
<dbReference type="OrthoDB" id="2086462at2"/>
<dbReference type="PATRIC" id="fig|301148.3.peg.1002"/>
<dbReference type="AlphaFoldDB" id="A0A150LHD9"/>
<evidence type="ECO:0000313" key="1">
    <source>
        <dbReference type="EMBL" id="KYD11781.1"/>
    </source>
</evidence>
<dbReference type="RefSeq" id="WP_061569606.1">
    <property type="nucleotide sequence ID" value="NZ_LQYT01000101.1"/>
</dbReference>
<gene>
    <name evidence="1" type="ORF">B4135_3150</name>
</gene>
<protein>
    <submittedName>
        <fullName evidence="1">Uncharacterized protein</fullName>
    </submittedName>
</protein>